<sequence length="66" mass="7509">MNKFVVFFAFYNFLGLQFFDLVNISRIISLAKSRISNFSGVKDSSSNLEQIVHAIDSDVTIFLETI</sequence>
<gene>
    <name evidence="1" type="primary">CSON005125</name>
</gene>
<reference evidence="1" key="1">
    <citation type="submission" date="2018-07" db="EMBL/GenBank/DDBJ databases">
        <authorList>
            <person name="Quirk P.G."/>
            <person name="Krulwich T.A."/>
        </authorList>
    </citation>
    <scope>NUCLEOTIDE SEQUENCE</scope>
</reference>
<name>A0A336MSM5_CULSO</name>
<organism evidence="1">
    <name type="scientific">Culicoides sonorensis</name>
    <name type="common">Biting midge</name>
    <dbReference type="NCBI Taxonomy" id="179676"/>
    <lineage>
        <taxon>Eukaryota</taxon>
        <taxon>Metazoa</taxon>
        <taxon>Ecdysozoa</taxon>
        <taxon>Arthropoda</taxon>
        <taxon>Hexapoda</taxon>
        <taxon>Insecta</taxon>
        <taxon>Pterygota</taxon>
        <taxon>Neoptera</taxon>
        <taxon>Endopterygota</taxon>
        <taxon>Diptera</taxon>
        <taxon>Nematocera</taxon>
        <taxon>Chironomoidea</taxon>
        <taxon>Ceratopogonidae</taxon>
        <taxon>Ceratopogoninae</taxon>
        <taxon>Culicoides</taxon>
        <taxon>Monoculicoides</taxon>
    </lineage>
</organism>
<accession>A0A336MSM5</accession>
<protein>
    <submittedName>
        <fullName evidence="1">CSON005125 protein</fullName>
    </submittedName>
</protein>
<dbReference type="AlphaFoldDB" id="A0A336MSM5"/>
<dbReference type="EMBL" id="UFQT01002059">
    <property type="protein sequence ID" value="SSX32561.1"/>
    <property type="molecule type" value="Genomic_DNA"/>
</dbReference>
<dbReference type="VEuPathDB" id="VectorBase:CSON005125"/>
<proteinExistence type="predicted"/>
<evidence type="ECO:0000313" key="1">
    <source>
        <dbReference type="EMBL" id="SSX32561.1"/>
    </source>
</evidence>